<dbReference type="Pfam" id="PF13027">
    <property type="entry name" value="DUF3888"/>
    <property type="match status" value="1"/>
</dbReference>
<dbReference type="InterPro" id="IPR024984">
    <property type="entry name" value="DUF3888"/>
</dbReference>
<evidence type="ECO:0000313" key="3">
    <source>
        <dbReference type="Proteomes" id="UP000295416"/>
    </source>
</evidence>
<name>A0A4R2P8J2_9BACL</name>
<dbReference type="AlphaFoldDB" id="A0A4R2P8J2"/>
<feature type="chain" id="PRO_5020361390" evidence="1">
    <location>
        <begin position="25"/>
        <end position="121"/>
    </location>
</feature>
<dbReference type="OrthoDB" id="1937736at2"/>
<dbReference type="Proteomes" id="UP000295416">
    <property type="component" value="Unassembled WGS sequence"/>
</dbReference>
<evidence type="ECO:0000256" key="1">
    <source>
        <dbReference type="SAM" id="SignalP"/>
    </source>
</evidence>
<dbReference type="RefSeq" id="WP_132744521.1">
    <property type="nucleotide sequence ID" value="NZ_SLXK01000005.1"/>
</dbReference>
<organism evidence="2 3">
    <name type="scientific">Scopulibacillus darangshiensis</name>
    <dbReference type="NCBI Taxonomy" id="442528"/>
    <lineage>
        <taxon>Bacteria</taxon>
        <taxon>Bacillati</taxon>
        <taxon>Bacillota</taxon>
        <taxon>Bacilli</taxon>
        <taxon>Bacillales</taxon>
        <taxon>Sporolactobacillaceae</taxon>
        <taxon>Scopulibacillus</taxon>
    </lineage>
</organism>
<reference evidence="2 3" key="1">
    <citation type="submission" date="2019-03" db="EMBL/GenBank/DDBJ databases">
        <title>Genomic Encyclopedia of Type Strains, Phase IV (KMG-IV): sequencing the most valuable type-strain genomes for metagenomic binning, comparative biology and taxonomic classification.</title>
        <authorList>
            <person name="Goeker M."/>
        </authorList>
    </citation>
    <scope>NUCLEOTIDE SEQUENCE [LARGE SCALE GENOMIC DNA]</scope>
    <source>
        <strain evidence="2 3">DSM 19377</strain>
    </source>
</reference>
<comment type="caution">
    <text evidence="2">The sequence shown here is derived from an EMBL/GenBank/DDBJ whole genome shotgun (WGS) entry which is preliminary data.</text>
</comment>
<sequence length="121" mass="13623">MMKKLFVTLVISLVMCSYPLLGMAKGEPAISAESYKDTMLTMLTPYMNQAIDEHLDQPKKQFVLSDAEVLDVDRLPEDGFGFNVTVRVTTYESPHDPPYGTETMTFSIDPGNIKLLSFKHE</sequence>
<protein>
    <submittedName>
        <fullName evidence="2">Uncharacterized protein DUF3888</fullName>
    </submittedName>
</protein>
<accession>A0A4R2P8J2</accession>
<dbReference type="EMBL" id="SLXK01000005">
    <property type="protein sequence ID" value="TCP30564.1"/>
    <property type="molecule type" value="Genomic_DNA"/>
</dbReference>
<keyword evidence="1" id="KW-0732">Signal</keyword>
<keyword evidence="3" id="KW-1185">Reference proteome</keyword>
<gene>
    <name evidence="2" type="ORF">EV207_10593</name>
</gene>
<evidence type="ECO:0000313" key="2">
    <source>
        <dbReference type="EMBL" id="TCP30564.1"/>
    </source>
</evidence>
<proteinExistence type="predicted"/>
<feature type="signal peptide" evidence="1">
    <location>
        <begin position="1"/>
        <end position="24"/>
    </location>
</feature>